<dbReference type="EMBL" id="WNYA01000004">
    <property type="protein sequence ID" value="KAG8573922.1"/>
    <property type="molecule type" value="Genomic_DNA"/>
</dbReference>
<keyword evidence="2" id="KW-1185">Reference proteome</keyword>
<gene>
    <name evidence="1" type="ORF">GDO81_008939</name>
</gene>
<accession>A0AAV7BNL3</accession>
<organism evidence="1 2">
    <name type="scientific">Engystomops pustulosus</name>
    <name type="common">Tungara frog</name>
    <name type="synonym">Physalaemus pustulosus</name>
    <dbReference type="NCBI Taxonomy" id="76066"/>
    <lineage>
        <taxon>Eukaryota</taxon>
        <taxon>Metazoa</taxon>
        <taxon>Chordata</taxon>
        <taxon>Craniata</taxon>
        <taxon>Vertebrata</taxon>
        <taxon>Euteleostomi</taxon>
        <taxon>Amphibia</taxon>
        <taxon>Batrachia</taxon>
        <taxon>Anura</taxon>
        <taxon>Neobatrachia</taxon>
        <taxon>Hyloidea</taxon>
        <taxon>Leptodactylidae</taxon>
        <taxon>Leiuperinae</taxon>
        <taxon>Engystomops</taxon>
    </lineage>
</organism>
<dbReference type="AlphaFoldDB" id="A0AAV7BNL3"/>
<comment type="caution">
    <text evidence="1">The sequence shown here is derived from an EMBL/GenBank/DDBJ whole genome shotgun (WGS) entry which is preliminary data.</text>
</comment>
<dbReference type="Proteomes" id="UP000824782">
    <property type="component" value="Unassembled WGS sequence"/>
</dbReference>
<evidence type="ECO:0000313" key="1">
    <source>
        <dbReference type="EMBL" id="KAG8573922.1"/>
    </source>
</evidence>
<reference evidence="1" key="1">
    <citation type="thesis" date="2020" institute="ProQuest LLC" country="789 East Eisenhower Parkway, Ann Arbor, MI, USA">
        <title>Comparative Genomics and Chromosome Evolution.</title>
        <authorList>
            <person name="Mudd A.B."/>
        </authorList>
    </citation>
    <scope>NUCLEOTIDE SEQUENCE</scope>
    <source>
        <strain evidence="1">237g6f4</strain>
        <tissue evidence="1">Blood</tissue>
    </source>
</reference>
<protein>
    <submittedName>
        <fullName evidence="1">Uncharacterized protein</fullName>
    </submittedName>
</protein>
<name>A0AAV7BNL3_ENGPU</name>
<sequence>MTSETYTLKLQCPSEDKVSNAISIYSNKSESREISDEYECRPQLQTVRSGKGSVPGFCKSSLQHQRQHLQVGYS</sequence>
<evidence type="ECO:0000313" key="2">
    <source>
        <dbReference type="Proteomes" id="UP000824782"/>
    </source>
</evidence>
<proteinExistence type="predicted"/>